<comment type="caution">
    <text evidence="3">The sequence shown here is derived from an EMBL/GenBank/DDBJ whole genome shotgun (WGS) entry which is preliminary data.</text>
</comment>
<dbReference type="InterPro" id="IPR058353">
    <property type="entry name" value="DUF8040"/>
</dbReference>
<evidence type="ECO:0000313" key="3">
    <source>
        <dbReference type="EMBL" id="KAA0035972.1"/>
    </source>
</evidence>
<dbReference type="PANTHER" id="PTHR22930:SF293">
    <property type="entry name" value="PROTEIN ALP1-LIKE"/>
    <property type="match status" value="1"/>
</dbReference>
<dbReference type="EMBL" id="SSTE01019881">
    <property type="protein sequence ID" value="KAA0035972.1"/>
    <property type="molecule type" value="Genomic_DNA"/>
</dbReference>
<accession>A0A5A7SXP3</accession>
<name>A0A5A7SXP3_CUCMM</name>
<feature type="domain" description="DUF8040" evidence="2">
    <location>
        <begin position="1"/>
        <end position="67"/>
    </location>
</feature>
<feature type="signal peptide" evidence="1">
    <location>
        <begin position="1"/>
        <end position="24"/>
    </location>
</feature>
<evidence type="ECO:0000259" key="2">
    <source>
        <dbReference type="Pfam" id="PF26138"/>
    </source>
</evidence>
<dbReference type="STRING" id="1194695.A0A5A7SXP3"/>
<reference evidence="5 6" key="1">
    <citation type="submission" date="2019-08" db="EMBL/GenBank/DDBJ databases">
        <title>Draft genome sequences of two oriental melons (Cucumis melo L. var makuwa).</title>
        <authorList>
            <person name="Kwon S.-Y."/>
        </authorList>
    </citation>
    <scope>NUCLEOTIDE SEQUENCE [LARGE SCALE GENOMIC DNA]</scope>
    <source>
        <strain evidence="6">cv. Chang Bougi</strain>
        <strain evidence="5">cv. SW 3</strain>
        <tissue evidence="3">Leaf</tissue>
    </source>
</reference>
<dbReference type="OrthoDB" id="1851308at2759"/>
<evidence type="ECO:0000313" key="5">
    <source>
        <dbReference type="Proteomes" id="UP000321393"/>
    </source>
</evidence>
<evidence type="ECO:0000313" key="4">
    <source>
        <dbReference type="EMBL" id="TYK30431.1"/>
    </source>
</evidence>
<evidence type="ECO:0000256" key="1">
    <source>
        <dbReference type="SAM" id="SignalP"/>
    </source>
</evidence>
<dbReference type="Proteomes" id="UP000321947">
    <property type="component" value="Unassembled WGS sequence"/>
</dbReference>
<dbReference type="AlphaFoldDB" id="A0A5A7SXP3"/>
<keyword evidence="1" id="KW-0732">Signal</keyword>
<dbReference type="EMBL" id="SSTD01000605">
    <property type="protein sequence ID" value="TYK30431.1"/>
    <property type="molecule type" value="Genomic_DNA"/>
</dbReference>
<proteinExistence type="predicted"/>
<organism evidence="3 5">
    <name type="scientific">Cucumis melo var. makuwa</name>
    <name type="common">Oriental melon</name>
    <dbReference type="NCBI Taxonomy" id="1194695"/>
    <lineage>
        <taxon>Eukaryota</taxon>
        <taxon>Viridiplantae</taxon>
        <taxon>Streptophyta</taxon>
        <taxon>Embryophyta</taxon>
        <taxon>Tracheophyta</taxon>
        <taxon>Spermatophyta</taxon>
        <taxon>Magnoliopsida</taxon>
        <taxon>eudicotyledons</taxon>
        <taxon>Gunneridae</taxon>
        <taxon>Pentapetalae</taxon>
        <taxon>rosids</taxon>
        <taxon>fabids</taxon>
        <taxon>Cucurbitales</taxon>
        <taxon>Cucurbitaceae</taxon>
        <taxon>Benincaseae</taxon>
        <taxon>Cucumis</taxon>
    </lineage>
</organism>
<evidence type="ECO:0000313" key="6">
    <source>
        <dbReference type="Proteomes" id="UP000321947"/>
    </source>
</evidence>
<protein>
    <submittedName>
        <fullName evidence="3">Retrotransposon protein</fullName>
    </submittedName>
</protein>
<dbReference type="PANTHER" id="PTHR22930">
    <property type="match status" value="1"/>
</dbReference>
<dbReference type="Pfam" id="PF26138">
    <property type="entry name" value="DUF8040"/>
    <property type="match status" value="1"/>
</dbReference>
<sequence length="438" mass="51335">MDRRCFAIMCHLLRTIAGLISTEAVDVEEMVAMFFHILAHDVKNCVIQREFMRSNETIFHHFNMVLLVAIRLHDELLKKPQLVPNDCTDKKWRCIRWNVHKSQLQQVTRLGYYYLVDVGYPNAEDFLAPYRGQGYHLQEWCDVENASSMSKEFFNMKHSSARNVIGRAFNVLKNDIDEVDSTHASTTSDDIHYIDTFNEWSQWSDEFAEEMFSDWELHNHMTSTLRLPKHSWTKEEEADLVKCLVELVNVVGWRFDNWTFRPKYLYQLMRMMAFKIPGCNVHASTIDSRIKLLKRMFHALAKMHGPTCSSPCRDFCGRWSNDPTGYEAFAADDVLDMDFQPMYVLNGSKQKRGGQATNSGEVIHTAIEYGNEQLNRIVEWLVLRRQDASQTRQKVVQQLEAIPELTLMDRCQLMYILMRNVDDMKAFLDIPDNMKYSY</sequence>
<feature type="chain" id="PRO_5042721936" evidence="1">
    <location>
        <begin position="25"/>
        <end position="438"/>
    </location>
</feature>
<gene>
    <name evidence="4" type="ORF">E5676_scaffold349G00380</name>
    <name evidence="3" type="ORF">E6C27_scaffold56G001810</name>
</gene>
<dbReference type="Proteomes" id="UP000321393">
    <property type="component" value="Unassembled WGS sequence"/>
</dbReference>
<dbReference type="InterPro" id="IPR045249">
    <property type="entry name" value="HARBI1-like"/>
</dbReference>